<protein>
    <submittedName>
        <fullName evidence="2">GNAT family N-acetyltransferase</fullName>
    </submittedName>
</protein>
<dbReference type="Proteomes" id="UP000321080">
    <property type="component" value="Unassembled WGS sequence"/>
</dbReference>
<dbReference type="AlphaFoldDB" id="A0A5C7GHZ0"/>
<comment type="caution">
    <text evidence="2">The sequence shown here is derived from an EMBL/GenBank/DDBJ whole genome shotgun (WGS) entry which is preliminary data.</text>
</comment>
<evidence type="ECO:0000259" key="1">
    <source>
        <dbReference type="PROSITE" id="PS51186"/>
    </source>
</evidence>
<feature type="domain" description="N-acetyltransferase" evidence="1">
    <location>
        <begin position="7"/>
        <end position="147"/>
    </location>
</feature>
<evidence type="ECO:0000313" key="3">
    <source>
        <dbReference type="Proteomes" id="UP000321080"/>
    </source>
</evidence>
<organism evidence="2 3">
    <name type="scientific">Seonamhaeicola maritimus</name>
    <dbReference type="NCBI Taxonomy" id="2591822"/>
    <lineage>
        <taxon>Bacteria</taxon>
        <taxon>Pseudomonadati</taxon>
        <taxon>Bacteroidota</taxon>
        <taxon>Flavobacteriia</taxon>
        <taxon>Flavobacteriales</taxon>
        <taxon>Flavobacteriaceae</taxon>
    </lineage>
</organism>
<name>A0A5C7GHZ0_9FLAO</name>
<dbReference type="Gene3D" id="3.40.630.30">
    <property type="match status" value="1"/>
</dbReference>
<keyword evidence="2" id="KW-0808">Transferase</keyword>
<accession>A0A5C7GHZ0</accession>
<keyword evidence="3" id="KW-1185">Reference proteome</keyword>
<gene>
    <name evidence="2" type="ORF">FUA22_11635</name>
</gene>
<reference evidence="2 3" key="1">
    <citation type="submission" date="2019-08" db="EMBL/GenBank/DDBJ databases">
        <title>Seonamhaeicola sediminis sp. nov., isolated from marine sediment.</title>
        <authorList>
            <person name="Cao W.R."/>
        </authorList>
    </citation>
    <scope>NUCLEOTIDE SEQUENCE [LARGE SCALE GENOMIC DNA]</scope>
    <source>
        <strain evidence="2 3">1505</strain>
    </source>
</reference>
<evidence type="ECO:0000313" key="2">
    <source>
        <dbReference type="EMBL" id="TXG37206.1"/>
    </source>
</evidence>
<dbReference type="EMBL" id="VRKQ01000010">
    <property type="protein sequence ID" value="TXG37206.1"/>
    <property type="molecule type" value="Genomic_DNA"/>
</dbReference>
<dbReference type="Pfam" id="PF13673">
    <property type="entry name" value="Acetyltransf_10"/>
    <property type="match status" value="1"/>
</dbReference>
<dbReference type="GO" id="GO:0016747">
    <property type="term" value="F:acyltransferase activity, transferring groups other than amino-acyl groups"/>
    <property type="evidence" value="ECO:0007669"/>
    <property type="project" value="InterPro"/>
</dbReference>
<dbReference type="InterPro" id="IPR016181">
    <property type="entry name" value="Acyl_CoA_acyltransferase"/>
</dbReference>
<dbReference type="PROSITE" id="PS51186">
    <property type="entry name" value="GNAT"/>
    <property type="match status" value="1"/>
</dbReference>
<dbReference type="OrthoDB" id="9796171at2"/>
<dbReference type="InterPro" id="IPR000182">
    <property type="entry name" value="GNAT_dom"/>
</dbReference>
<proteinExistence type="predicted"/>
<dbReference type="RefSeq" id="WP_147768511.1">
    <property type="nucleotide sequence ID" value="NZ_VRKQ01000010.1"/>
</dbReference>
<dbReference type="SUPFAM" id="SSF55729">
    <property type="entry name" value="Acyl-CoA N-acyltransferases (Nat)"/>
    <property type="match status" value="1"/>
</dbReference>
<sequence>MLEIKTKTFNELSKQELYDLLQLRSEVFVVEQDCVYQDLDGKDQKALHVLGYKNDDLVAYTRIFKPGDYFNEASIGRVVVAKNQRQFKYGYSIMEASINAIKDCFNESKIKISAQCYLKQFYNNIGFKEVGEEYLEDDIPHVGMIKN</sequence>